<keyword evidence="1" id="KW-0479">Metal-binding</keyword>
<feature type="zinc finger region" description="C3H1-type" evidence="1">
    <location>
        <begin position="184"/>
        <end position="217"/>
    </location>
</feature>
<dbReference type="EnsemblMetazoa" id="G32591.1">
    <property type="protein sequence ID" value="G32591.1:cds"/>
    <property type="gene ID" value="G32591"/>
</dbReference>
<sequence length="229" mass="26687">MSTHIEKGLQPPQQASESFNIPSVVEESNFNLFDINDYQPVQTLTIFDPLGGHIPPKLKQKFWEGKFIDLALLLKFTIELANEIESKEELQIREGKMCLRYAGEISYKRTETVEIYAEYPHSASKSTDWYKYDEQFRLRKASDPHTSWGQINTKLWLLFVGNDKSPLNSDQPQNPYTSPIKYQRRPNTICNNYFCNLYNSGKQCRFYPNCRFKHSCKYCDGTHAAINCD</sequence>
<proteinExistence type="predicted"/>
<dbReference type="Proteomes" id="UP000005408">
    <property type="component" value="Unassembled WGS sequence"/>
</dbReference>
<dbReference type="PANTHER" id="PTHR35558">
    <property type="entry name" value="SGNH_HYDRO DOMAIN-CONTAINING PROTEIN"/>
    <property type="match status" value="1"/>
</dbReference>
<evidence type="ECO:0000313" key="4">
    <source>
        <dbReference type="Proteomes" id="UP000005408"/>
    </source>
</evidence>
<dbReference type="AlphaFoldDB" id="A0A8W8MFZ0"/>
<evidence type="ECO:0000256" key="1">
    <source>
        <dbReference type="PROSITE-ProRule" id="PRU00723"/>
    </source>
</evidence>
<organism evidence="3 4">
    <name type="scientific">Magallana gigas</name>
    <name type="common">Pacific oyster</name>
    <name type="synonym">Crassostrea gigas</name>
    <dbReference type="NCBI Taxonomy" id="29159"/>
    <lineage>
        <taxon>Eukaryota</taxon>
        <taxon>Metazoa</taxon>
        <taxon>Spiralia</taxon>
        <taxon>Lophotrochozoa</taxon>
        <taxon>Mollusca</taxon>
        <taxon>Bivalvia</taxon>
        <taxon>Autobranchia</taxon>
        <taxon>Pteriomorphia</taxon>
        <taxon>Ostreida</taxon>
        <taxon>Ostreoidea</taxon>
        <taxon>Ostreidae</taxon>
        <taxon>Magallana</taxon>
    </lineage>
</organism>
<keyword evidence="1" id="KW-0862">Zinc</keyword>
<dbReference type="PANTHER" id="PTHR35558:SF1">
    <property type="entry name" value="ENDONUCLEASE_EXONUCLEASE_PHOSPHATASE DOMAIN-CONTAINING PROTEIN"/>
    <property type="match status" value="1"/>
</dbReference>
<accession>A0A8W8MFZ0</accession>
<keyword evidence="4" id="KW-1185">Reference proteome</keyword>
<evidence type="ECO:0000259" key="2">
    <source>
        <dbReference type="PROSITE" id="PS50103"/>
    </source>
</evidence>
<dbReference type="PROSITE" id="PS50103">
    <property type="entry name" value="ZF_C3H1"/>
    <property type="match status" value="1"/>
</dbReference>
<evidence type="ECO:0000313" key="3">
    <source>
        <dbReference type="EnsemblMetazoa" id="G32591.1:cds"/>
    </source>
</evidence>
<dbReference type="GO" id="GO:0008270">
    <property type="term" value="F:zinc ion binding"/>
    <property type="evidence" value="ECO:0007669"/>
    <property type="project" value="UniProtKB-KW"/>
</dbReference>
<reference evidence="3" key="1">
    <citation type="submission" date="2022-08" db="UniProtKB">
        <authorList>
            <consortium name="EnsemblMetazoa"/>
        </authorList>
    </citation>
    <scope>IDENTIFICATION</scope>
    <source>
        <strain evidence="3">05x7-T-G4-1.051#20</strain>
    </source>
</reference>
<protein>
    <recommendedName>
        <fullName evidence="2">C3H1-type domain-containing protein</fullName>
    </recommendedName>
</protein>
<dbReference type="InterPro" id="IPR000571">
    <property type="entry name" value="Znf_CCCH"/>
</dbReference>
<keyword evidence="1" id="KW-0863">Zinc-finger</keyword>
<feature type="domain" description="C3H1-type" evidence="2">
    <location>
        <begin position="184"/>
        <end position="217"/>
    </location>
</feature>
<name>A0A8W8MFZ0_MAGGI</name>